<dbReference type="InterPro" id="IPR052161">
    <property type="entry name" value="Mycobact_Acyl-CoA_DH"/>
</dbReference>
<dbReference type="InterPro" id="IPR037069">
    <property type="entry name" value="AcylCoA_DH/ox_N_sf"/>
</dbReference>
<feature type="domain" description="Acyl-CoA dehydrogenase/oxidase C-terminal" evidence="7">
    <location>
        <begin position="235"/>
        <end position="373"/>
    </location>
</feature>
<evidence type="ECO:0000259" key="7">
    <source>
        <dbReference type="Pfam" id="PF00441"/>
    </source>
</evidence>
<evidence type="ECO:0000313" key="10">
    <source>
        <dbReference type="EMBL" id="MDO7842266.1"/>
    </source>
</evidence>
<dbReference type="InterPro" id="IPR036250">
    <property type="entry name" value="AcylCo_DH-like_C"/>
</dbReference>
<dbReference type="Proteomes" id="UP001176468">
    <property type="component" value="Unassembled WGS sequence"/>
</dbReference>
<keyword evidence="11" id="KW-1185">Reference proteome</keyword>
<keyword evidence="5 6" id="KW-0560">Oxidoreductase</keyword>
<dbReference type="Gene3D" id="2.40.110.10">
    <property type="entry name" value="Butyryl-CoA Dehydrogenase, subunit A, domain 2"/>
    <property type="match status" value="1"/>
</dbReference>
<evidence type="ECO:0000256" key="6">
    <source>
        <dbReference type="RuleBase" id="RU362125"/>
    </source>
</evidence>
<dbReference type="RefSeq" id="WP_304560733.1">
    <property type="nucleotide sequence ID" value="NZ_JAUQSZ010000004.1"/>
</dbReference>
<dbReference type="SUPFAM" id="SSF56645">
    <property type="entry name" value="Acyl-CoA dehydrogenase NM domain-like"/>
    <property type="match status" value="1"/>
</dbReference>
<evidence type="ECO:0000256" key="2">
    <source>
        <dbReference type="ARBA" id="ARBA00009347"/>
    </source>
</evidence>
<dbReference type="InterPro" id="IPR009100">
    <property type="entry name" value="AcylCoA_DH/oxidase_NM_dom_sf"/>
</dbReference>
<dbReference type="Gene3D" id="1.20.140.10">
    <property type="entry name" value="Butyryl-CoA Dehydrogenase, subunit A, domain 3"/>
    <property type="match status" value="1"/>
</dbReference>
<dbReference type="SUPFAM" id="SSF47203">
    <property type="entry name" value="Acyl-CoA dehydrogenase C-terminal domain-like"/>
    <property type="match status" value="1"/>
</dbReference>
<evidence type="ECO:0000256" key="4">
    <source>
        <dbReference type="ARBA" id="ARBA00022827"/>
    </source>
</evidence>
<feature type="domain" description="Acyl-CoA dehydrogenase/oxidase N-terminal" evidence="9">
    <location>
        <begin position="6"/>
        <end position="125"/>
    </location>
</feature>
<dbReference type="PANTHER" id="PTHR43292">
    <property type="entry name" value="ACYL-COA DEHYDROGENASE"/>
    <property type="match status" value="1"/>
</dbReference>
<dbReference type="Pfam" id="PF02770">
    <property type="entry name" value="Acyl-CoA_dh_M"/>
    <property type="match status" value="1"/>
</dbReference>
<dbReference type="InterPro" id="IPR009075">
    <property type="entry name" value="AcylCo_DH/oxidase_C"/>
</dbReference>
<feature type="domain" description="Acyl-CoA oxidase/dehydrogenase middle" evidence="8">
    <location>
        <begin position="129"/>
        <end position="219"/>
    </location>
</feature>
<evidence type="ECO:0000256" key="3">
    <source>
        <dbReference type="ARBA" id="ARBA00022630"/>
    </source>
</evidence>
<evidence type="ECO:0000313" key="11">
    <source>
        <dbReference type="Proteomes" id="UP001176468"/>
    </source>
</evidence>
<reference evidence="10" key="1">
    <citation type="submission" date="2023-07" db="EMBL/GenBank/DDBJ databases">
        <authorList>
            <person name="Kim M.K."/>
        </authorList>
    </citation>
    <scope>NUCLEOTIDE SEQUENCE</scope>
    <source>
        <strain evidence="10">CA1-15</strain>
    </source>
</reference>
<evidence type="ECO:0000256" key="5">
    <source>
        <dbReference type="ARBA" id="ARBA00023002"/>
    </source>
</evidence>
<gene>
    <name evidence="10" type="ORF">Q5H94_08000</name>
</gene>
<protein>
    <submittedName>
        <fullName evidence="10">Acyl-CoA dehydrogenase family protein</fullName>
    </submittedName>
</protein>
<dbReference type="Pfam" id="PF02771">
    <property type="entry name" value="Acyl-CoA_dh_N"/>
    <property type="match status" value="1"/>
</dbReference>
<proteinExistence type="inferred from homology"/>
<dbReference type="PANTHER" id="PTHR43292:SF3">
    <property type="entry name" value="ACYL-COA DEHYDROGENASE FADE29"/>
    <property type="match status" value="1"/>
</dbReference>
<evidence type="ECO:0000256" key="1">
    <source>
        <dbReference type="ARBA" id="ARBA00001974"/>
    </source>
</evidence>
<name>A0ABT8ZXG9_9SPHN</name>
<keyword evidence="3 6" id="KW-0285">Flavoprotein</keyword>
<comment type="cofactor">
    <cofactor evidence="1 6">
        <name>FAD</name>
        <dbReference type="ChEBI" id="CHEBI:57692"/>
    </cofactor>
</comment>
<evidence type="ECO:0000259" key="9">
    <source>
        <dbReference type="Pfam" id="PF02771"/>
    </source>
</evidence>
<dbReference type="InterPro" id="IPR006091">
    <property type="entry name" value="Acyl-CoA_Oxase/DH_mid-dom"/>
</dbReference>
<dbReference type="Pfam" id="PF00441">
    <property type="entry name" value="Acyl-CoA_dh_1"/>
    <property type="match status" value="1"/>
</dbReference>
<evidence type="ECO:0000259" key="8">
    <source>
        <dbReference type="Pfam" id="PF02770"/>
    </source>
</evidence>
<dbReference type="EMBL" id="JAUQSZ010000004">
    <property type="protein sequence ID" value="MDO7842266.1"/>
    <property type="molecule type" value="Genomic_DNA"/>
</dbReference>
<dbReference type="InterPro" id="IPR046373">
    <property type="entry name" value="Acyl-CoA_Oxase/DH_mid-dom_sf"/>
</dbReference>
<keyword evidence="4 6" id="KW-0274">FAD</keyword>
<comment type="similarity">
    <text evidence="2 6">Belongs to the acyl-CoA dehydrogenase family.</text>
</comment>
<accession>A0ABT8ZXG9</accession>
<dbReference type="Gene3D" id="1.10.540.10">
    <property type="entry name" value="Acyl-CoA dehydrogenase/oxidase, N-terminal domain"/>
    <property type="match status" value="1"/>
</dbReference>
<comment type="caution">
    <text evidence="10">The sequence shown here is derived from an EMBL/GenBank/DDBJ whole genome shotgun (WGS) entry which is preliminary data.</text>
</comment>
<dbReference type="InterPro" id="IPR013786">
    <property type="entry name" value="AcylCoA_DH/ox_N"/>
</dbReference>
<sequence length="380" mass="42400">MEFAWTEEQQAYRTRVKGALDELLPDDWDSHYAPQGYGSADQINFSREFCPKLAERGLLVRHWPAEWGGESADPWEQFILAEEMKWRGEPRGPQYMNVNWLGPVLMKYGTPEQQEEHLGRIRRGEVIWCQGYSEPGAGTDLAALQTRAERKGNGYVVNGQKIWTSYSRLADFCFLLARTGQGRKDISIFLVPMDTPGIEVKPFPGLVSDGHLNEVFFTDVEVPGSARVGEEGKAWDIITYALSFERVGIPRYHVGRKLLDKAIAQLAREGRGDDPVIKARVGRIVAKFEAARLLTYVVVDQRAKGAGPSVDANISRITASEACTDLTNFLIEYVPDCLTTGDPVLREFHRGNIAATIAAGTYELQLNLIARGALDLPRGN</sequence>
<organism evidence="10 11">
    <name type="scientific">Sphingomonas immobilis</name>
    <dbReference type="NCBI Taxonomy" id="3063997"/>
    <lineage>
        <taxon>Bacteria</taxon>
        <taxon>Pseudomonadati</taxon>
        <taxon>Pseudomonadota</taxon>
        <taxon>Alphaproteobacteria</taxon>
        <taxon>Sphingomonadales</taxon>
        <taxon>Sphingomonadaceae</taxon>
        <taxon>Sphingomonas</taxon>
    </lineage>
</organism>